<protein>
    <submittedName>
        <fullName evidence="1">Uncharacterized protein</fullName>
    </submittedName>
</protein>
<dbReference type="Proteomes" id="UP000772434">
    <property type="component" value="Unassembled WGS sequence"/>
</dbReference>
<sequence length="245" mass="27488">MDGNPLTAGAVLSLYTVCREAVKLYQKGCTKADVNIFPYRTAILSILRYSNTYASSLPNTYDELSDISLASCPSFRQLAKLSSGITQKHKHFGIWIVLQASFCTFSVEKSTQGVMRWAMVIRNWYPKPTLVQGANSAKYRIIITEMKLILTPYKPPSDDTASAGASMCDLDNDVVYFQRRWRDNGRIIRMCWLSDEDDKGAVWSCPWMETAYRGGDGVDALRVVVEKIPLNLPHNGNTNAVVQLQ</sequence>
<evidence type="ECO:0000313" key="1">
    <source>
        <dbReference type="EMBL" id="KAF9065969.1"/>
    </source>
</evidence>
<name>A0A9P5PHW4_9AGAR</name>
<proteinExistence type="predicted"/>
<comment type="caution">
    <text evidence="1">The sequence shown here is derived from an EMBL/GenBank/DDBJ whole genome shotgun (WGS) entry which is preliminary data.</text>
</comment>
<dbReference type="EMBL" id="JADNRY010000095">
    <property type="protein sequence ID" value="KAF9065969.1"/>
    <property type="molecule type" value="Genomic_DNA"/>
</dbReference>
<evidence type="ECO:0000313" key="2">
    <source>
        <dbReference type="Proteomes" id="UP000772434"/>
    </source>
</evidence>
<accession>A0A9P5PHW4</accession>
<gene>
    <name evidence="1" type="ORF">BDP27DRAFT_1366035</name>
</gene>
<keyword evidence="2" id="KW-1185">Reference proteome</keyword>
<dbReference type="AlphaFoldDB" id="A0A9P5PHW4"/>
<organism evidence="1 2">
    <name type="scientific">Rhodocollybia butyracea</name>
    <dbReference type="NCBI Taxonomy" id="206335"/>
    <lineage>
        <taxon>Eukaryota</taxon>
        <taxon>Fungi</taxon>
        <taxon>Dikarya</taxon>
        <taxon>Basidiomycota</taxon>
        <taxon>Agaricomycotina</taxon>
        <taxon>Agaricomycetes</taxon>
        <taxon>Agaricomycetidae</taxon>
        <taxon>Agaricales</taxon>
        <taxon>Marasmiineae</taxon>
        <taxon>Omphalotaceae</taxon>
        <taxon>Rhodocollybia</taxon>
    </lineage>
</organism>
<reference evidence="1" key="1">
    <citation type="submission" date="2020-11" db="EMBL/GenBank/DDBJ databases">
        <authorList>
            <consortium name="DOE Joint Genome Institute"/>
            <person name="Ahrendt S."/>
            <person name="Riley R."/>
            <person name="Andreopoulos W."/>
            <person name="Labutti K."/>
            <person name="Pangilinan J."/>
            <person name="Ruiz-Duenas F.J."/>
            <person name="Barrasa J.M."/>
            <person name="Sanchez-Garcia M."/>
            <person name="Camarero S."/>
            <person name="Miyauchi S."/>
            <person name="Serrano A."/>
            <person name="Linde D."/>
            <person name="Babiker R."/>
            <person name="Drula E."/>
            <person name="Ayuso-Fernandez I."/>
            <person name="Pacheco R."/>
            <person name="Padilla G."/>
            <person name="Ferreira P."/>
            <person name="Barriuso J."/>
            <person name="Kellner H."/>
            <person name="Castanera R."/>
            <person name="Alfaro M."/>
            <person name="Ramirez L."/>
            <person name="Pisabarro A.G."/>
            <person name="Kuo A."/>
            <person name="Tritt A."/>
            <person name="Lipzen A."/>
            <person name="He G."/>
            <person name="Yan M."/>
            <person name="Ng V."/>
            <person name="Cullen D."/>
            <person name="Martin F."/>
            <person name="Rosso M.-N."/>
            <person name="Henrissat B."/>
            <person name="Hibbett D."/>
            <person name="Martinez A.T."/>
            <person name="Grigoriev I.V."/>
        </authorList>
    </citation>
    <scope>NUCLEOTIDE SEQUENCE</scope>
    <source>
        <strain evidence="1">AH 40177</strain>
    </source>
</reference>